<dbReference type="Proteomes" id="UP000559256">
    <property type="component" value="Unassembled WGS sequence"/>
</dbReference>
<evidence type="ECO:0000313" key="4">
    <source>
        <dbReference type="Proteomes" id="UP000559256"/>
    </source>
</evidence>
<evidence type="ECO:0000313" key="3">
    <source>
        <dbReference type="EMBL" id="KAF5358959.1"/>
    </source>
</evidence>
<feature type="compositionally biased region" description="Basic and acidic residues" evidence="1">
    <location>
        <begin position="236"/>
        <end position="245"/>
    </location>
</feature>
<evidence type="ECO:0000256" key="1">
    <source>
        <dbReference type="SAM" id="MobiDB-lite"/>
    </source>
</evidence>
<keyword evidence="2" id="KW-0812">Transmembrane</keyword>
<feature type="transmembrane region" description="Helical" evidence="2">
    <location>
        <begin position="199"/>
        <end position="218"/>
    </location>
</feature>
<gene>
    <name evidence="3" type="ORF">D9758_004900</name>
</gene>
<protein>
    <recommendedName>
        <fullName evidence="5">Vacuolar membrane protein</fullName>
    </recommendedName>
</protein>
<feature type="transmembrane region" description="Helical" evidence="2">
    <location>
        <begin position="154"/>
        <end position="179"/>
    </location>
</feature>
<dbReference type="OrthoDB" id="431202at2759"/>
<keyword evidence="4" id="KW-1185">Reference proteome</keyword>
<evidence type="ECO:0008006" key="5">
    <source>
        <dbReference type="Google" id="ProtNLM"/>
    </source>
</evidence>
<dbReference type="InterPro" id="IPR022127">
    <property type="entry name" value="STIMATE/YPL162C"/>
</dbReference>
<feature type="transmembrane region" description="Helical" evidence="2">
    <location>
        <begin position="101"/>
        <end position="120"/>
    </location>
</feature>
<feature type="compositionally biased region" description="Low complexity" evidence="1">
    <location>
        <begin position="377"/>
        <end position="386"/>
    </location>
</feature>
<reference evidence="3 4" key="1">
    <citation type="journal article" date="2020" name="ISME J.">
        <title>Uncovering the hidden diversity of litter-decomposition mechanisms in mushroom-forming fungi.</title>
        <authorList>
            <person name="Floudas D."/>
            <person name="Bentzer J."/>
            <person name="Ahren D."/>
            <person name="Johansson T."/>
            <person name="Persson P."/>
            <person name="Tunlid A."/>
        </authorList>
    </citation>
    <scope>NUCLEOTIDE SEQUENCE [LARGE SCALE GENOMIC DNA]</scope>
    <source>
        <strain evidence="3 4">CBS 291.85</strain>
    </source>
</reference>
<feature type="compositionally biased region" description="Low complexity" evidence="1">
    <location>
        <begin position="314"/>
        <end position="335"/>
    </location>
</feature>
<keyword evidence="2" id="KW-0472">Membrane</keyword>
<feature type="compositionally biased region" description="Polar residues" evidence="1">
    <location>
        <begin position="366"/>
        <end position="376"/>
    </location>
</feature>
<accession>A0A8H5LJ26</accession>
<proteinExistence type="predicted"/>
<feature type="compositionally biased region" description="Polar residues" evidence="1">
    <location>
        <begin position="292"/>
        <end position="312"/>
    </location>
</feature>
<comment type="caution">
    <text evidence="3">The sequence shown here is derived from an EMBL/GenBank/DDBJ whole genome shotgun (WGS) entry which is preliminary data.</text>
</comment>
<feature type="region of interest" description="Disordered" evidence="1">
    <location>
        <begin position="233"/>
        <end position="401"/>
    </location>
</feature>
<feature type="transmembrane region" description="Helical" evidence="2">
    <location>
        <begin position="28"/>
        <end position="50"/>
    </location>
</feature>
<dbReference type="AlphaFoldDB" id="A0A8H5LJ26"/>
<dbReference type="Pfam" id="PF12400">
    <property type="entry name" value="STIMATE"/>
    <property type="match status" value="1"/>
</dbReference>
<dbReference type="GO" id="GO:0016020">
    <property type="term" value="C:membrane"/>
    <property type="evidence" value="ECO:0007669"/>
    <property type="project" value="TreeGrafter"/>
</dbReference>
<dbReference type="PANTHER" id="PTHR31735:SF1">
    <property type="entry name" value="VACUOLAR MEMBRANE PROTEIN YPL162C"/>
    <property type="match status" value="1"/>
</dbReference>
<dbReference type="PANTHER" id="PTHR31735">
    <property type="entry name" value="VACUOLAR MEMBRANE PROTEIN YPL162C"/>
    <property type="match status" value="1"/>
</dbReference>
<keyword evidence="2" id="KW-1133">Transmembrane helix</keyword>
<organism evidence="3 4">
    <name type="scientific">Tetrapyrgos nigripes</name>
    <dbReference type="NCBI Taxonomy" id="182062"/>
    <lineage>
        <taxon>Eukaryota</taxon>
        <taxon>Fungi</taxon>
        <taxon>Dikarya</taxon>
        <taxon>Basidiomycota</taxon>
        <taxon>Agaricomycotina</taxon>
        <taxon>Agaricomycetes</taxon>
        <taxon>Agaricomycetidae</taxon>
        <taxon>Agaricales</taxon>
        <taxon>Marasmiineae</taxon>
        <taxon>Marasmiaceae</taxon>
        <taxon>Tetrapyrgos</taxon>
    </lineage>
</organism>
<dbReference type="EMBL" id="JAACJM010000047">
    <property type="protein sequence ID" value="KAF5358959.1"/>
    <property type="molecule type" value="Genomic_DNA"/>
</dbReference>
<name>A0A8H5LJ26_9AGAR</name>
<sequence>MSVDSNSTRIYGDGDDDYPNVDQRSCQLLGPTALIVQGLMGILVILSLLYKRHRESPKRPWRIWLFDVSKQVVGQMFVHGVNVLVSDLVSHLDSLNACVSYFLNVLVDTTLGVALLYVILRALTYLISEKLQLQGFESGVYGNPPSLKYWGRQAVIYVVALTTMKFLVIAMLYLFPVLFAIGEWLLSWTWTSKGDGMQVIFVMGIFPIVMNILQFWIIDTIVKASGPMVALEDDDSPRSYNDREPLFNAPSDDEDDDDSHLQRHDIENPPPRRRSDSYDNTTRSHSLDKIISGSTPPFESKSIGSSTGQPTDAHSYPPSLSSSLTSTISSHSSSSAAPPLREAKKLNKKKRGPPSPLNIQPLHQPAINSPQMTGNRPPTAKTTAPTAKREPPTKPATNVQVAGDEWAETWEDSDDWANRVGEEEWTGRRMEMKKDNLHDVWAQSSSPVGS</sequence>
<evidence type="ECO:0000256" key="2">
    <source>
        <dbReference type="SAM" id="Phobius"/>
    </source>
</evidence>